<dbReference type="GO" id="GO:0045505">
    <property type="term" value="F:dynein intermediate chain binding"/>
    <property type="evidence" value="ECO:0007669"/>
    <property type="project" value="TreeGrafter"/>
</dbReference>
<feature type="domain" description="EF-hand" evidence="3">
    <location>
        <begin position="845"/>
        <end position="880"/>
    </location>
</feature>
<evidence type="ECO:0000256" key="2">
    <source>
        <dbReference type="SAM" id="MobiDB-lite"/>
    </source>
</evidence>
<feature type="region of interest" description="Disordered" evidence="2">
    <location>
        <begin position="470"/>
        <end position="498"/>
    </location>
</feature>
<dbReference type="Gene3D" id="1.10.238.10">
    <property type="entry name" value="EF-hand"/>
    <property type="match status" value="1"/>
</dbReference>
<dbReference type="SUPFAM" id="SSF54648">
    <property type="entry name" value="DLC"/>
    <property type="match status" value="1"/>
</dbReference>
<keyword evidence="4" id="KW-1185">Reference proteome</keyword>
<feature type="region of interest" description="Disordered" evidence="2">
    <location>
        <begin position="577"/>
        <end position="617"/>
    </location>
</feature>
<dbReference type="GO" id="GO:0005868">
    <property type="term" value="C:cytoplasmic dynein complex"/>
    <property type="evidence" value="ECO:0007669"/>
    <property type="project" value="TreeGrafter"/>
</dbReference>
<feature type="compositionally biased region" description="Polar residues" evidence="2">
    <location>
        <begin position="604"/>
        <end position="613"/>
    </location>
</feature>
<dbReference type="InterPro" id="IPR037177">
    <property type="entry name" value="DLC_sf"/>
</dbReference>
<evidence type="ECO:0000313" key="4">
    <source>
        <dbReference type="Proteomes" id="UP000095280"/>
    </source>
</evidence>
<dbReference type="GO" id="GO:0007017">
    <property type="term" value="P:microtubule-based process"/>
    <property type="evidence" value="ECO:0007669"/>
    <property type="project" value="InterPro"/>
</dbReference>
<dbReference type="SMART" id="SM01375">
    <property type="entry name" value="Dynein_light"/>
    <property type="match status" value="1"/>
</dbReference>
<evidence type="ECO:0000313" key="5">
    <source>
        <dbReference type="WBParaSite" id="maker-uti_cns_0015914-snap-gene-0.4-mRNA-1"/>
    </source>
</evidence>
<keyword evidence="1" id="KW-0106">Calcium</keyword>
<feature type="compositionally biased region" description="Low complexity" evidence="2">
    <location>
        <begin position="480"/>
        <end position="489"/>
    </location>
</feature>
<dbReference type="GO" id="GO:0005509">
    <property type="term" value="F:calcium ion binding"/>
    <property type="evidence" value="ECO:0007669"/>
    <property type="project" value="InterPro"/>
</dbReference>
<dbReference type="PANTHER" id="PTHR11886:SF35">
    <property type="entry name" value="DYNEIN LIGHT CHAIN"/>
    <property type="match status" value="1"/>
</dbReference>
<reference evidence="5" key="1">
    <citation type="submission" date="2016-11" db="UniProtKB">
        <authorList>
            <consortium name="WormBaseParasite"/>
        </authorList>
    </citation>
    <scope>IDENTIFICATION</scope>
</reference>
<dbReference type="Pfam" id="PF01221">
    <property type="entry name" value="Dynein_light"/>
    <property type="match status" value="1"/>
</dbReference>
<evidence type="ECO:0000259" key="3">
    <source>
        <dbReference type="PROSITE" id="PS50222"/>
    </source>
</evidence>
<feature type="region of interest" description="Disordered" evidence="2">
    <location>
        <begin position="523"/>
        <end position="543"/>
    </location>
</feature>
<dbReference type="InterPro" id="IPR018247">
    <property type="entry name" value="EF_Hand_1_Ca_BS"/>
</dbReference>
<dbReference type="WBParaSite" id="maker-uti_cns_0015914-snap-gene-0.4-mRNA-1">
    <property type="protein sequence ID" value="maker-uti_cns_0015914-snap-gene-0.4-mRNA-1"/>
    <property type="gene ID" value="maker-uti_cns_0015914-snap-gene-0.4"/>
</dbReference>
<dbReference type="InterPro" id="IPR002048">
    <property type="entry name" value="EF_hand_dom"/>
</dbReference>
<dbReference type="AlphaFoldDB" id="A0A1I8ITI7"/>
<name>A0A1I8ITI7_9PLAT</name>
<proteinExistence type="predicted"/>
<dbReference type="Proteomes" id="UP000095280">
    <property type="component" value="Unplaced"/>
</dbReference>
<accession>A0A1I8ITI7</accession>
<evidence type="ECO:0000256" key="1">
    <source>
        <dbReference type="ARBA" id="ARBA00022837"/>
    </source>
</evidence>
<dbReference type="CDD" id="cd00051">
    <property type="entry name" value="EFh"/>
    <property type="match status" value="1"/>
</dbReference>
<sequence length="1232" mass="132706">PEHILSEAAHHVAAGIVVADNHNLVRTVRSPSRSTARGSLSSMGLKIKPERQSRSPGPLIGRTIVVGLAVTPAAGDVLAQPFRPLRVQSQPGNSVLHPVMVVPLQHLVAELGHLAFLNDGAECFCASNYFRNIRCPAAPPPTHRGVQNFALRCLLLLLLLLLFFRWRPQFRLLLPTLNDFLFLLLGPPLSHISLLVHVANPLPFNHKKSAILAADLLPFNFAAGDAAAGGGQLLGDVRARRLHRPNVGDVAAAHVARRSVVRHHHHPAAALGAPDANLASSQPHQLGEVAGLAAAVREVVLVDVAVPLADHLFGWEWRVGQLWNEILDRDWAGFAIEEALLTLKPMLNPNYSVQFTARNFPTRIFQIGTGPAACGKTCQRELAQIPIDRNGHNCLNAGCGTMSSVRAVSPEISAAWPSALRMLMHSPHSPRLASALFSKLPLAARASAQACAVRSRSLAARRAAAPFVEDVEHGEGQPGQGEQQADGQQNAVGPPVPPLLQLDAAELVGGLAALPPVADSLPKPGVDAAVGGHQHQQRDQVLDDHGGQAVHQLGLSEQSARRIRRDDLAADVHHPGQLQRVLHHPGEQQQRRGQQGGSRPDAQGASQEATAGQRQLAGVHDRLRTGFVVIAMATMEKVDTNRLSPVSPLASLHSGVPYRQLSRRSMLIGWVTVHSMKSDRARFNTNTCLGELTNRPQQISRITRPLPTAPKRISRQKTAMQAATAGSSALASCCCCCRISKNFSTKPKRCGHHPGATPSATLSHKPALEAILHIPLTPERIQARQYPGLEQSGAPNFSLLSLLTPTASRPLSTMDFLTAYEAIDTDFSGEITSEELEAYCRKHNYEDKFVEKWLRLFDHDNSGTITIEEFCETLGLVPKQEYMEKVQINREKSSGVMDGVKIITEDPDITDELKEEIVQLARTAQEQFENERDIARYMKSELDAKFDRAWHVIVGRFQYGSFCTHEVGRLFHFYVVRNAILLVMAMVVVVGGGEGLQGGSAGQQSLRRAVGVHVQARVKAVRARRCLPRTAAEAPAPALAPFDISSELAGRASSDSSATSVSPSSAAASLTASVATMSSDATVGELAAAAAFNCGCGSSRGGNERATSAGFARAVPGSPSTSGLEISHRSAAFYSLEQLLLQCCNILCQSGCDASCKASQQSAVDSFIDDRQTDSSGGAERGLIQARHLQTLLSQICRQIAWLVFVNLSFSFNRKSAAVARAPTRKADDHID</sequence>
<dbReference type="InterPro" id="IPR011992">
    <property type="entry name" value="EF-hand-dom_pair"/>
</dbReference>
<dbReference type="SUPFAM" id="SSF47473">
    <property type="entry name" value="EF-hand"/>
    <property type="match status" value="1"/>
</dbReference>
<dbReference type="PROSITE" id="PS00018">
    <property type="entry name" value="EF_HAND_1"/>
    <property type="match status" value="1"/>
</dbReference>
<dbReference type="PROSITE" id="PS50222">
    <property type="entry name" value="EF_HAND_2"/>
    <property type="match status" value="1"/>
</dbReference>
<dbReference type="Gene3D" id="3.30.740.10">
    <property type="entry name" value="Protein Inhibitor Of Neuronal Nitric Oxide Synthase"/>
    <property type="match status" value="1"/>
</dbReference>
<dbReference type="SMART" id="SM00054">
    <property type="entry name" value="EFh"/>
    <property type="match status" value="2"/>
</dbReference>
<protein>
    <submittedName>
        <fullName evidence="5">EF-hand domain-containing protein</fullName>
    </submittedName>
</protein>
<organism evidence="4 5">
    <name type="scientific">Macrostomum lignano</name>
    <dbReference type="NCBI Taxonomy" id="282301"/>
    <lineage>
        <taxon>Eukaryota</taxon>
        <taxon>Metazoa</taxon>
        <taxon>Spiralia</taxon>
        <taxon>Lophotrochozoa</taxon>
        <taxon>Platyhelminthes</taxon>
        <taxon>Rhabditophora</taxon>
        <taxon>Macrostomorpha</taxon>
        <taxon>Macrostomida</taxon>
        <taxon>Macrostomidae</taxon>
        <taxon>Macrostomum</taxon>
    </lineage>
</organism>
<dbReference type="InterPro" id="IPR001372">
    <property type="entry name" value="Dynein_light_chain_typ-1/2"/>
</dbReference>
<dbReference type="Pfam" id="PF13499">
    <property type="entry name" value="EF-hand_7"/>
    <property type="match status" value="1"/>
</dbReference>
<dbReference type="PANTHER" id="PTHR11886">
    <property type="entry name" value="DYNEIN LIGHT CHAIN"/>
    <property type="match status" value="1"/>
</dbReference>